<dbReference type="AlphaFoldDB" id="A0A1G1TJX5"/>
<protein>
    <recommendedName>
        <fullName evidence="3">Lipoprotein</fullName>
    </recommendedName>
</protein>
<gene>
    <name evidence="1" type="ORF">BEN49_20870</name>
</gene>
<evidence type="ECO:0000313" key="2">
    <source>
        <dbReference type="Proteomes" id="UP000177506"/>
    </source>
</evidence>
<accession>A0A1G1TJX5</accession>
<name>A0A1G1TJX5_9BACT</name>
<keyword evidence="2" id="KW-1185">Reference proteome</keyword>
<organism evidence="1 2">
    <name type="scientific">Hymenobacter coccineus</name>
    <dbReference type="NCBI Taxonomy" id="1908235"/>
    <lineage>
        <taxon>Bacteria</taxon>
        <taxon>Pseudomonadati</taxon>
        <taxon>Bacteroidota</taxon>
        <taxon>Cytophagia</taxon>
        <taxon>Cytophagales</taxon>
        <taxon>Hymenobacteraceae</taxon>
        <taxon>Hymenobacter</taxon>
    </lineage>
</organism>
<sequence>MKALLFAVALGCAAQLTTGCKHDADLQPMSAATSYDAFAKAPGHWEWDRSVFGFAGARTPTTMGFTRQLVFGADSVLYVKRSGQQYYQTRYQLSKRPNATAFLPLITYANEPGLANDDTKTYDLSQQNGRQELFLIGERVPVDGGAIETYHWVAE</sequence>
<proteinExistence type="predicted"/>
<dbReference type="PROSITE" id="PS51257">
    <property type="entry name" value="PROKAR_LIPOPROTEIN"/>
    <property type="match status" value="1"/>
</dbReference>
<evidence type="ECO:0000313" key="1">
    <source>
        <dbReference type="EMBL" id="OGX91159.1"/>
    </source>
</evidence>
<dbReference type="Proteomes" id="UP000177506">
    <property type="component" value="Unassembled WGS sequence"/>
</dbReference>
<dbReference type="EMBL" id="MDZA01000083">
    <property type="protein sequence ID" value="OGX91159.1"/>
    <property type="molecule type" value="Genomic_DNA"/>
</dbReference>
<reference evidence="1 2" key="1">
    <citation type="submission" date="2016-08" db="EMBL/GenBank/DDBJ databases">
        <title>Hymenobacter coccineus sp. nov., Hymenobacter lapidarius sp. nov. and Hymenobacter glacialis sp. nov., isolated from Antarctic soil.</title>
        <authorList>
            <person name="Sedlacek I."/>
            <person name="Kralova S."/>
            <person name="Kyrova K."/>
            <person name="Maslanova I."/>
            <person name="Stankova E."/>
            <person name="Vrbovska V."/>
            <person name="Nemec M."/>
            <person name="Bartak M."/>
            <person name="Svec P."/>
            <person name="Busse H.-J."/>
            <person name="Pantucek R."/>
        </authorList>
    </citation>
    <scope>NUCLEOTIDE SEQUENCE [LARGE SCALE GENOMIC DNA]</scope>
    <source>
        <strain evidence="1 2">CCM 8649</strain>
    </source>
</reference>
<comment type="caution">
    <text evidence="1">The sequence shown here is derived from an EMBL/GenBank/DDBJ whole genome shotgun (WGS) entry which is preliminary data.</text>
</comment>
<evidence type="ECO:0008006" key="3">
    <source>
        <dbReference type="Google" id="ProtNLM"/>
    </source>
</evidence>